<evidence type="ECO:0000313" key="2">
    <source>
        <dbReference type="EMBL" id="ACQ79078.1"/>
    </source>
</evidence>
<evidence type="ECO:0000256" key="1">
    <source>
        <dbReference type="SAM" id="Phobius"/>
    </source>
</evidence>
<keyword evidence="1" id="KW-1133">Transmembrane helix</keyword>
<dbReference type="Proteomes" id="UP000007962">
    <property type="component" value="Chromosome"/>
</dbReference>
<dbReference type="KEGG" id="bcv:Bcav_0817"/>
<dbReference type="eggNOG" id="COG3387">
    <property type="taxonomic scope" value="Bacteria"/>
</dbReference>
<keyword evidence="3" id="KW-1185">Reference proteome</keyword>
<dbReference type="SUPFAM" id="SSF48208">
    <property type="entry name" value="Six-hairpin glycosidases"/>
    <property type="match status" value="1"/>
</dbReference>
<dbReference type="GO" id="GO:0004553">
    <property type="term" value="F:hydrolase activity, hydrolyzing O-glycosyl compounds"/>
    <property type="evidence" value="ECO:0007669"/>
    <property type="project" value="TreeGrafter"/>
</dbReference>
<feature type="transmembrane region" description="Helical" evidence="1">
    <location>
        <begin position="12"/>
        <end position="37"/>
    </location>
</feature>
<keyword evidence="2" id="KW-0378">Hydrolase</keyword>
<proteinExistence type="predicted"/>
<dbReference type="OrthoDB" id="3806982at2"/>
<dbReference type="Gene3D" id="1.50.10.10">
    <property type="match status" value="1"/>
</dbReference>
<dbReference type="RefSeq" id="WP_012725858.1">
    <property type="nucleotide sequence ID" value="NC_012669.1"/>
</dbReference>
<organism evidence="2 3">
    <name type="scientific">Beutenbergia cavernae (strain ATCC BAA-8 / DSM 12333 / CCUG 43141 / JCM 11478 / NBRC 16432 / NCIMB 13614 / HKI 0122)</name>
    <dbReference type="NCBI Taxonomy" id="471853"/>
    <lineage>
        <taxon>Bacteria</taxon>
        <taxon>Bacillati</taxon>
        <taxon>Actinomycetota</taxon>
        <taxon>Actinomycetes</taxon>
        <taxon>Micrococcales</taxon>
        <taxon>Beutenbergiaceae</taxon>
        <taxon>Beutenbergia</taxon>
    </lineage>
</organism>
<dbReference type="InterPro" id="IPR008928">
    <property type="entry name" value="6-hairpin_glycosidase_sf"/>
</dbReference>
<dbReference type="AlphaFoldDB" id="C5BZA6"/>
<dbReference type="PANTHER" id="PTHR31616:SF0">
    <property type="entry name" value="GLUCAN 1,4-ALPHA-GLUCOSIDASE"/>
    <property type="match status" value="1"/>
</dbReference>
<gene>
    <name evidence="2" type="ordered locus">Bcav_0817</name>
</gene>
<evidence type="ECO:0000313" key="3">
    <source>
        <dbReference type="Proteomes" id="UP000007962"/>
    </source>
</evidence>
<dbReference type="EMBL" id="CP001618">
    <property type="protein sequence ID" value="ACQ79078.1"/>
    <property type="molecule type" value="Genomic_DNA"/>
</dbReference>
<reference evidence="2 3" key="1">
    <citation type="journal article" date="2009" name="Stand. Genomic Sci.">
        <title>Complete genome sequence of Beutenbergia cavernae type strain (HKI 0122).</title>
        <authorList>
            <person name="Land M."/>
            <person name="Pukall R."/>
            <person name="Abt B."/>
            <person name="Goker M."/>
            <person name="Rohde M."/>
            <person name="Glavina Del Rio T."/>
            <person name="Tice H."/>
            <person name="Copeland A."/>
            <person name="Cheng J.F."/>
            <person name="Lucas S."/>
            <person name="Chen F."/>
            <person name="Nolan M."/>
            <person name="Bruce D."/>
            <person name="Goodwin L."/>
            <person name="Pitluck S."/>
            <person name="Ivanova N."/>
            <person name="Mavromatis K."/>
            <person name="Ovchinnikova G."/>
            <person name="Pati A."/>
            <person name="Chen A."/>
            <person name="Palaniappan K."/>
            <person name="Hauser L."/>
            <person name="Chang Y.J."/>
            <person name="Jefferies C.C."/>
            <person name="Saunders E."/>
            <person name="Brettin T."/>
            <person name="Detter J.C."/>
            <person name="Han C."/>
            <person name="Chain P."/>
            <person name="Bristow J."/>
            <person name="Eisen J.A."/>
            <person name="Markowitz V."/>
            <person name="Hugenholtz P."/>
            <person name="Kyrpides N.C."/>
            <person name="Klenk H.P."/>
            <person name="Lapidus A."/>
        </authorList>
    </citation>
    <scope>NUCLEOTIDE SEQUENCE [LARGE SCALE GENOMIC DNA]</scope>
    <source>
        <strain evidence="3">ATCC BAA-8 / DSM 12333 / NBRC 16432</strain>
    </source>
</reference>
<name>C5BZA6_BEUC1</name>
<dbReference type="STRING" id="471853.Bcav_0817"/>
<dbReference type="GO" id="GO:0005975">
    <property type="term" value="P:carbohydrate metabolic process"/>
    <property type="evidence" value="ECO:0007669"/>
    <property type="project" value="InterPro"/>
</dbReference>
<dbReference type="HOGENOM" id="CLU_043768_0_0_11"/>
<protein>
    <submittedName>
        <fullName evidence="2">Glycoside hydrolase 15-related protein</fullName>
    </submittedName>
</protein>
<dbReference type="InterPro" id="IPR012341">
    <property type="entry name" value="6hp_glycosidase-like_sf"/>
</dbReference>
<keyword evidence="1" id="KW-0472">Membrane</keyword>
<accession>C5BZA6</accession>
<dbReference type="CAZy" id="GH15">
    <property type="family name" value="Glycoside Hydrolase Family 15"/>
</dbReference>
<keyword evidence="1" id="KW-0812">Transmembrane</keyword>
<dbReference type="PANTHER" id="PTHR31616">
    <property type="entry name" value="TREHALASE"/>
    <property type="match status" value="1"/>
</dbReference>
<sequence>MLQRRPRHGRRVPLLALGVVAVAVVAVVATVAVAPGVRWPWEPRFRMPELAGEGLAVVWDASGELTPEPDVAVVPAGDEVTFLPGTHVTDPGAEAPTAVRAAAEEAAAEQRAWLGAGAIPGEGGEYEDMTRDALLDLHLLTHPAGAASGAPIAAPQGPWHYVWPRDAAFVAAAFGRTGHVADAVAALEFLQGVQHEDGSFEARYLTDGSGPPDDRGTQSDSTGWVLWALAEVLQAAPETPAGGTPTRADVLADLGPLLSRTAAYAFTLTDSDDRLPPPSMDYWEHRESGLTLGIAAPVLAGLESLARIRTLAGDDGGAAAAAARATEVRDAVELAFAPDGWPRYLGGGARDAATAFALPPFQPTALAGAEDAWAASIELMQRPAGGLAPGESWRDPYHSWTPQTSLYALAAASNGHDDDARAWLTWLDEHRTATGSIPEKVDANGRPVEVAPLAWSSAVAILAVDALDDASR</sequence>